<reference evidence="1 2" key="1">
    <citation type="submission" date="2019-07" db="EMBL/GenBank/DDBJ databases">
        <authorList>
            <person name="Huq M.A."/>
        </authorList>
    </citation>
    <scope>NUCLEOTIDE SEQUENCE [LARGE SCALE GENOMIC DNA]</scope>
    <source>
        <strain evidence="1 2">MAH-19</strain>
    </source>
</reference>
<evidence type="ECO:0000313" key="2">
    <source>
        <dbReference type="Proteomes" id="UP000318733"/>
    </source>
</evidence>
<dbReference type="AlphaFoldDB" id="A0A556MUR3"/>
<proteinExistence type="predicted"/>
<dbReference type="EMBL" id="VLPK01000001">
    <property type="protein sequence ID" value="TSJ43558.1"/>
    <property type="molecule type" value="Genomic_DNA"/>
</dbReference>
<organism evidence="1 2">
    <name type="scientific">Mucilaginibacter corticis</name>
    <dbReference type="NCBI Taxonomy" id="2597670"/>
    <lineage>
        <taxon>Bacteria</taxon>
        <taxon>Pseudomonadati</taxon>
        <taxon>Bacteroidota</taxon>
        <taxon>Sphingobacteriia</taxon>
        <taxon>Sphingobacteriales</taxon>
        <taxon>Sphingobacteriaceae</taxon>
        <taxon>Mucilaginibacter</taxon>
    </lineage>
</organism>
<evidence type="ECO:0008006" key="3">
    <source>
        <dbReference type="Google" id="ProtNLM"/>
    </source>
</evidence>
<dbReference type="Proteomes" id="UP000318733">
    <property type="component" value="Unassembled WGS sequence"/>
</dbReference>
<protein>
    <recommendedName>
        <fullName evidence="3">Phosphatidylcholine 1-acylhydrolase</fullName>
    </recommendedName>
</protein>
<comment type="caution">
    <text evidence="1">The sequence shown here is derived from an EMBL/GenBank/DDBJ whole genome shotgun (WGS) entry which is preliminary data.</text>
</comment>
<sequence length="331" mass="37216">MQAIPVNAETLSTLMHTTKLLCLFIFCGFLTNAQGQSLDTATLHKRTINRDFNDIYTQNLKPATFGNDYGGPNKTMLTSDLIGNFVLVNSPKLPFFVVATPEISIRLFSAYGSPVKSPSYTPGFAIYFRANNDQYHPKFFSVGYNHHSNGIEGPTANPNGTINVDSGKFTTNFYTFLYHTGTRTDKENLIINSYITAGTELHAALIGLGYAHALQGRYGWVRAKGSWLYSLAKGNNDPLDPNKKVFNDWMRVQLDLQYIMDKYNNYSFGNVKKRLNVGLKYYYQLPFMQNVAFTVGGGYRGQDEYNIYFQDSYAYMNVGIAAGLSFGTRKK</sequence>
<evidence type="ECO:0000313" key="1">
    <source>
        <dbReference type="EMBL" id="TSJ43558.1"/>
    </source>
</evidence>
<name>A0A556MUR3_9SPHI</name>
<dbReference type="OrthoDB" id="977150at2"/>
<keyword evidence="2" id="KW-1185">Reference proteome</keyword>
<accession>A0A556MUR3</accession>
<gene>
    <name evidence="1" type="ORF">FO440_05045</name>
</gene>